<proteinExistence type="predicted"/>
<gene>
    <name evidence="1" type="ORF">DesU5LDRAFT_2399</name>
</gene>
<dbReference type="InterPro" id="IPR011101">
    <property type="entry name" value="DUF5131"/>
</dbReference>
<evidence type="ECO:0000313" key="1">
    <source>
        <dbReference type="EMBL" id="EIG54063.1"/>
    </source>
</evidence>
<protein>
    <submittedName>
        <fullName evidence="1">Bacteriophage protein gp37</fullName>
    </submittedName>
</protein>
<dbReference type="OrthoDB" id="9787478at2"/>
<dbReference type="EMBL" id="JH600068">
    <property type="protein sequence ID" value="EIG54063.1"/>
    <property type="molecule type" value="Genomic_DNA"/>
</dbReference>
<dbReference type="HOGENOM" id="CLU_054184_0_0_7"/>
<dbReference type="AlphaFoldDB" id="I2Q2Q7"/>
<organism evidence="1">
    <name type="scientific">Desulfovibrio sp. U5L</name>
    <dbReference type="NCBI Taxonomy" id="596152"/>
    <lineage>
        <taxon>Bacteria</taxon>
        <taxon>Pseudomonadati</taxon>
        <taxon>Thermodesulfobacteriota</taxon>
        <taxon>Desulfovibrionia</taxon>
        <taxon>Desulfovibrionales</taxon>
        <taxon>Desulfovibrionaceae</taxon>
        <taxon>Desulfovibrio</taxon>
    </lineage>
</organism>
<dbReference type="STRING" id="596152.DesU5LDRAFT_2399"/>
<reference evidence="1" key="1">
    <citation type="submission" date="2011-11" db="EMBL/GenBank/DDBJ databases">
        <title>Improved High-Quality Draft sequence of Desulfovibrio sp. U5L.</title>
        <authorList>
            <consortium name="US DOE Joint Genome Institute"/>
            <person name="Lucas S."/>
            <person name="Han J."/>
            <person name="Lapidus A."/>
            <person name="Cheng J.-F."/>
            <person name="Goodwin L."/>
            <person name="Pitluck S."/>
            <person name="Peters L."/>
            <person name="Ovchinnikova G."/>
            <person name="Held B."/>
            <person name="Detter J.C."/>
            <person name="Han C."/>
            <person name="Tapia R."/>
            <person name="Land M."/>
            <person name="Hauser L."/>
            <person name="Kyrpides N."/>
            <person name="Ivanova N."/>
            <person name="Pagani I."/>
            <person name="Gabster J."/>
            <person name="Walker C."/>
            <person name="Stolyar S."/>
            <person name="Stahl D."/>
            <person name="Arkin A."/>
            <person name="Dehal P."/>
            <person name="Hazen T."/>
            <person name="Woyke T."/>
        </authorList>
    </citation>
    <scope>NUCLEOTIDE SEQUENCE [LARGE SCALE GENOMIC DNA]</scope>
    <source>
        <strain evidence="1">U5L</strain>
    </source>
</reference>
<dbReference type="eggNOG" id="COG4422">
    <property type="taxonomic scope" value="Bacteria"/>
</dbReference>
<sequence>MAQQSKIEWCDATWNPVVGCSPVSPGCDHCYAARMAHRLGANPATPQFTGLTGVDQKWTGETRFVQGALNLPLTWRKPRRIFVCSMGDLFHESVPFAWVDQVFAVMALAPQHTFMVLTKRPERMRQFCAMGRYGILRQVLHEIGAPNINPGWPLPNVWLGVTIENQEQAVARVPILLETPGAKRFVSVEPMLGQVRLRCLSVPDAFLDPFGDRWCTTWDALDGTRGTSPFGRNDPFTGPKGSHLDWVICGGETGPGARPTNPEWVRSLRDQCVKACDVPFFFKQWGEWAPSDNFPSNTPFKHWKEFLRGVDEPKRLALRGWDYDANAKKFGEKVAYGPFTLVVKAGKHRAGRLLDSEEWTYFPGDTYVPF</sequence>
<accession>I2Q2Q7</accession>
<name>I2Q2Q7_9BACT</name>
<dbReference type="Pfam" id="PF07505">
    <property type="entry name" value="DUF5131"/>
    <property type="match status" value="1"/>
</dbReference>